<keyword evidence="3" id="KW-1185">Reference proteome</keyword>
<reference evidence="2" key="2">
    <citation type="submission" date="2018-05" db="EMBL/GenBank/DDBJ databases">
        <title>OgluRS3 (Oryza glumaepatula Reference Sequence Version 3).</title>
        <authorList>
            <person name="Zhang J."/>
            <person name="Kudrna D."/>
            <person name="Lee S."/>
            <person name="Talag J."/>
            <person name="Welchert J."/>
            <person name="Wing R.A."/>
        </authorList>
    </citation>
    <scope>NUCLEOTIDE SEQUENCE [LARGE SCALE GENOMIC DNA]</scope>
</reference>
<reference evidence="2" key="1">
    <citation type="submission" date="2015-04" db="UniProtKB">
        <authorList>
            <consortium name="EnsemblPlants"/>
        </authorList>
    </citation>
    <scope>IDENTIFICATION</scope>
</reference>
<feature type="region of interest" description="Disordered" evidence="1">
    <location>
        <begin position="39"/>
        <end position="64"/>
    </location>
</feature>
<name>A0A0E0BLE0_9ORYZ</name>
<dbReference type="AlphaFoldDB" id="A0A0E0BLE0"/>
<evidence type="ECO:0000256" key="1">
    <source>
        <dbReference type="SAM" id="MobiDB-lite"/>
    </source>
</evidence>
<dbReference type="Proteomes" id="UP000026961">
    <property type="component" value="Chromosome 11"/>
</dbReference>
<organism evidence="2">
    <name type="scientific">Oryza glumipatula</name>
    <dbReference type="NCBI Taxonomy" id="40148"/>
    <lineage>
        <taxon>Eukaryota</taxon>
        <taxon>Viridiplantae</taxon>
        <taxon>Streptophyta</taxon>
        <taxon>Embryophyta</taxon>
        <taxon>Tracheophyta</taxon>
        <taxon>Spermatophyta</taxon>
        <taxon>Magnoliopsida</taxon>
        <taxon>Liliopsida</taxon>
        <taxon>Poales</taxon>
        <taxon>Poaceae</taxon>
        <taxon>BOP clade</taxon>
        <taxon>Oryzoideae</taxon>
        <taxon>Oryzeae</taxon>
        <taxon>Oryzinae</taxon>
        <taxon>Oryza</taxon>
    </lineage>
</organism>
<feature type="compositionally biased region" description="Low complexity" evidence="1">
    <location>
        <begin position="51"/>
        <end position="64"/>
    </location>
</feature>
<evidence type="ECO:0000313" key="3">
    <source>
        <dbReference type="Proteomes" id="UP000026961"/>
    </source>
</evidence>
<accession>A0A0E0BLE0</accession>
<dbReference type="EnsemblPlants" id="OGLUM11G19810.1">
    <property type="protein sequence ID" value="OGLUM11G19810.1"/>
    <property type="gene ID" value="OGLUM11G19810"/>
</dbReference>
<dbReference type="Gramene" id="OGLUM11G19810.1">
    <property type="protein sequence ID" value="OGLUM11G19810.1"/>
    <property type="gene ID" value="OGLUM11G19810"/>
</dbReference>
<dbReference type="HOGENOM" id="CLU_2907998_0_0_1"/>
<evidence type="ECO:0000313" key="2">
    <source>
        <dbReference type="EnsemblPlants" id="OGLUM11G19810.1"/>
    </source>
</evidence>
<evidence type="ECO:0008006" key="4">
    <source>
        <dbReference type="Google" id="ProtNLM"/>
    </source>
</evidence>
<protein>
    <recommendedName>
        <fullName evidence="4">HMA domain-containing protein</fullName>
    </recommendedName>
</protein>
<proteinExistence type="predicted"/>
<sequence length="64" mass="7145">MVEKTSTVIVYVDLDCRRCYRQIRKVLCKLQAVLQDQMHGRQGDQGHPDQTAAAAATAAADMHM</sequence>